<evidence type="ECO:0000313" key="2">
    <source>
        <dbReference type="EMBL" id="KPI85898.1"/>
    </source>
</evidence>
<organism evidence="2 3">
    <name type="scientific">Leptomonas seymouri</name>
    <dbReference type="NCBI Taxonomy" id="5684"/>
    <lineage>
        <taxon>Eukaryota</taxon>
        <taxon>Discoba</taxon>
        <taxon>Euglenozoa</taxon>
        <taxon>Kinetoplastea</taxon>
        <taxon>Metakinetoplastina</taxon>
        <taxon>Trypanosomatida</taxon>
        <taxon>Trypanosomatidae</taxon>
        <taxon>Leishmaniinae</taxon>
        <taxon>Leptomonas</taxon>
    </lineage>
</organism>
<dbReference type="OrthoDB" id="273242at2759"/>
<name>A0A0N1PDT0_LEPSE</name>
<dbReference type="EMBL" id="LJSK01000159">
    <property type="protein sequence ID" value="KPI85898.1"/>
    <property type="molecule type" value="Genomic_DNA"/>
</dbReference>
<evidence type="ECO:0000313" key="3">
    <source>
        <dbReference type="Proteomes" id="UP000038009"/>
    </source>
</evidence>
<reference evidence="2 3" key="1">
    <citation type="journal article" date="2015" name="PLoS Pathog.">
        <title>Leptomonas seymouri: Adaptations to the Dixenous Life Cycle Analyzed by Genome Sequencing, Transcriptome Profiling and Co-infection with Leishmania donovani.</title>
        <authorList>
            <person name="Kraeva N."/>
            <person name="Butenko A."/>
            <person name="Hlavacova J."/>
            <person name="Kostygov A."/>
            <person name="Myskova J."/>
            <person name="Grybchuk D."/>
            <person name="Lestinova T."/>
            <person name="Votypka J."/>
            <person name="Volf P."/>
            <person name="Opperdoes F."/>
            <person name="Flegontov P."/>
            <person name="Lukes J."/>
            <person name="Yurchenko V."/>
        </authorList>
    </citation>
    <scope>NUCLEOTIDE SEQUENCE [LARGE SCALE GENOMIC DNA]</scope>
    <source>
        <strain evidence="2 3">ATCC 30220</strain>
    </source>
</reference>
<dbReference type="OMA" id="CHLELFA"/>
<dbReference type="Proteomes" id="UP000038009">
    <property type="component" value="Unassembled WGS sequence"/>
</dbReference>
<evidence type="ECO:0000256" key="1">
    <source>
        <dbReference type="SAM" id="MobiDB-lite"/>
    </source>
</evidence>
<sequence length="1153" mass="124598">MCEDGNAVGSDQLSVVHLSRLHERVLHLRVHLRSALLDDSPQLEMIVFNSLFELYQNFYFDLFRARAAVAPTAARDMASSGAGAPAISAETHVVTSTYTQDILAACLYLIEVDAVSEVYAIPREPPPPELSHNDKNSSTMYVSKAQRHFCFLLFMYICWSSASLPLRCVLHALYPLLDPGVPQSTTQADSNASVAGEGADTETENSIASALFSQPRFASRKRWVGEVLSGLVLSRANGLRAVLRVLLLDDRVEDNSTVEAAQLMVRLLTTPPPAVWMLSGPTSSISSSSTKADAVSTGPADGTLCVVRTTSPSIETHVRSLAPQLLSLLEEHADEEDGDRSSAATDARESSRPHFLARLEALHQRLPAETVEQRLHLFATLYLNALVRLPPRQSSAFARCYRQFYYTNRYILSPGFGCLTLRGEGPYGEDEVVAALRRLTSLVKGVALGAGTSVLSHVLPATAAGVLGICAIQRTRVDWDTGATTAGQGRLHRTLQCFLKQLLANSSLYELTAHAFVQACGTAHSHSFCGGNAVLSGITYVNAACTAETLTGGFEWLLSAMVAPAPDFVHVCVEAMTDACQVTLFALEEELPAASSVLSSATPRSVDKSAPAETSEVYATPPLVLLLEQLCLAAPSEAIFGTRERLSLVHTCTLLGRLLALSPILYRWAVGMLSALMKSDSVRVALQDGLTRATTLPVQQLSIYEDGHALEERRRFLSRFVRASQRILSTLQMLHGPSHQQRSSGGTVALALIIEDDADLLALTAEACVVLEGRVAEAMRQLNECDAACAELSKGGKENCRRKVSSHQHNEAAVFVAAQWQQLLTQLQSALDGRSSVDIAIALASLSRSVDDVVHDVADPDLLRSVVQPLLLTLVRVLYECEEVGCAVRAVHCAAWLCMYRFDSPDSAFISDIVWAVLGEQHLPAWLATQIGCTTGKLPALIARACRLRVRLLDVLLAWTDYDEDGRTLRNVDDALRRTRHVPLYVMLVRLCHSSSNVFVQVATLHFVGAYALAVQPRVPLAALCDLCQDVFRLSSHEMAKAACAAALGKVVAALCQPCDAAALLLTEVDLNTCRNLASAMASYRGRPPGTVVKGTVASLTASSQGTDAELHDEVIQQHGRAMLQLLRNALQSLGAAPSAETPSMLQVKLPHV</sequence>
<dbReference type="VEuPathDB" id="TriTrypDB:Lsey_0159_0080"/>
<feature type="region of interest" description="Disordered" evidence="1">
    <location>
        <begin position="332"/>
        <end position="351"/>
    </location>
</feature>
<accession>A0A0N1PDT0</accession>
<gene>
    <name evidence="2" type="ORF">ABL78_5030</name>
</gene>
<proteinExistence type="predicted"/>
<dbReference type="AlphaFoldDB" id="A0A0N1PDT0"/>
<comment type="caution">
    <text evidence="2">The sequence shown here is derived from an EMBL/GenBank/DDBJ whole genome shotgun (WGS) entry which is preliminary data.</text>
</comment>
<keyword evidence="3" id="KW-1185">Reference proteome</keyword>
<protein>
    <submittedName>
        <fullName evidence="2">Uncharacterized protein</fullName>
    </submittedName>
</protein>